<name>A0A165JYT9_9BASI</name>
<keyword evidence="1" id="KW-1133">Transmembrane helix</keyword>
<evidence type="ECO:0000256" key="1">
    <source>
        <dbReference type="SAM" id="Phobius"/>
    </source>
</evidence>
<dbReference type="InParanoid" id="A0A165JYT9"/>
<proteinExistence type="predicted"/>
<sequence>MPAVASGVWLTTCCDVVLLFAGLLRFVVSCNVRRSGCRPIACATSGHWNVRLYARSSSWLPTENICFRRELVYSRWVRICFRSTNLLPLSECVSAWAFTSARGICFLRMHPSFRF</sequence>
<gene>
    <name evidence="2" type="ORF">CALCODRAFT_203560</name>
</gene>
<evidence type="ECO:0000313" key="3">
    <source>
        <dbReference type="Proteomes" id="UP000076842"/>
    </source>
</evidence>
<keyword evidence="1" id="KW-0812">Transmembrane</keyword>
<reference evidence="2 3" key="1">
    <citation type="journal article" date="2016" name="Mol. Biol. Evol.">
        <title>Comparative Genomics of Early-Diverging Mushroom-Forming Fungi Provides Insights into the Origins of Lignocellulose Decay Capabilities.</title>
        <authorList>
            <person name="Nagy L.G."/>
            <person name="Riley R."/>
            <person name="Tritt A."/>
            <person name="Adam C."/>
            <person name="Daum C."/>
            <person name="Floudas D."/>
            <person name="Sun H."/>
            <person name="Yadav J.S."/>
            <person name="Pangilinan J."/>
            <person name="Larsson K.H."/>
            <person name="Matsuura K."/>
            <person name="Barry K."/>
            <person name="Labutti K."/>
            <person name="Kuo R."/>
            <person name="Ohm R.A."/>
            <person name="Bhattacharya S.S."/>
            <person name="Shirouzu T."/>
            <person name="Yoshinaga Y."/>
            <person name="Martin F.M."/>
            <person name="Grigoriev I.V."/>
            <person name="Hibbett D.S."/>
        </authorList>
    </citation>
    <scope>NUCLEOTIDE SEQUENCE [LARGE SCALE GENOMIC DNA]</scope>
    <source>
        <strain evidence="2 3">HHB12733</strain>
    </source>
</reference>
<dbReference type="EMBL" id="KV423916">
    <property type="protein sequence ID" value="KZT62445.1"/>
    <property type="molecule type" value="Genomic_DNA"/>
</dbReference>
<feature type="transmembrane region" description="Helical" evidence="1">
    <location>
        <begin position="6"/>
        <end position="28"/>
    </location>
</feature>
<dbReference type="Proteomes" id="UP000076842">
    <property type="component" value="Unassembled WGS sequence"/>
</dbReference>
<keyword evidence="3" id="KW-1185">Reference proteome</keyword>
<accession>A0A165JYT9</accession>
<keyword evidence="1" id="KW-0472">Membrane</keyword>
<protein>
    <submittedName>
        <fullName evidence="2">Uncharacterized protein</fullName>
    </submittedName>
</protein>
<dbReference type="AlphaFoldDB" id="A0A165JYT9"/>
<organism evidence="2 3">
    <name type="scientific">Calocera cornea HHB12733</name>
    <dbReference type="NCBI Taxonomy" id="1353952"/>
    <lineage>
        <taxon>Eukaryota</taxon>
        <taxon>Fungi</taxon>
        <taxon>Dikarya</taxon>
        <taxon>Basidiomycota</taxon>
        <taxon>Agaricomycotina</taxon>
        <taxon>Dacrymycetes</taxon>
        <taxon>Dacrymycetales</taxon>
        <taxon>Dacrymycetaceae</taxon>
        <taxon>Calocera</taxon>
    </lineage>
</organism>
<evidence type="ECO:0000313" key="2">
    <source>
        <dbReference type="EMBL" id="KZT62445.1"/>
    </source>
</evidence>